<reference evidence="1 2" key="1">
    <citation type="journal article" date="2023" name="Sci. Data">
        <title>Genome assembly of the Korean intertidal mud-creeper Batillaria attramentaria.</title>
        <authorList>
            <person name="Patra A.K."/>
            <person name="Ho P.T."/>
            <person name="Jun S."/>
            <person name="Lee S.J."/>
            <person name="Kim Y."/>
            <person name="Won Y.J."/>
        </authorList>
    </citation>
    <scope>NUCLEOTIDE SEQUENCE [LARGE SCALE GENOMIC DNA]</scope>
    <source>
        <strain evidence="1">Wonlab-2016</strain>
    </source>
</reference>
<evidence type="ECO:0000313" key="1">
    <source>
        <dbReference type="EMBL" id="KAK7476190.1"/>
    </source>
</evidence>
<dbReference type="EMBL" id="JACVVK020000382">
    <property type="protein sequence ID" value="KAK7476190.1"/>
    <property type="molecule type" value="Genomic_DNA"/>
</dbReference>
<accession>A0ABD0JN91</accession>
<comment type="caution">
    <text evidence="1">The sequence shown here is derived from an EMBL/GenBank/DDBJ whole genome shotgun (WGS) entry which is preliminary data.</text>
</comment>
<sequence>MRELSAVRHPASQLWEISQAVLTSETGSQAAGYTLPPASERNLHVMADYDYGRWREISKFHSFRDVLQHYTTVKTCEEGIRCSEYIILRESSFSVTSVMILGSLIEYTSNSVFNSDYVRCHVLSLRSQADYDVDQISRANGRVPVSSFCYSVPSTLTTQ</sequence>
<proteinExistence type="predicted"/>
<keyword evidence="2" id="KW-1185">Reference proteome</keyword>
<protein>
    <submittedName>
        <fullName evidence="1">Uncharacterized protein</fullName>
    </submittedName>
</protein>
<dbReference type="Proteomes" id="UP001519460">
    <property type="component" value="Unassembled WGS sequence"/>
</dbReference>
<gene>
    <name evidence="1" type="ORF">BaRGS_00032544</name>
</gene>
<organism evidence="1 2">
    <name type="scientific">Batillaria attramentaria</name>
    <dbReference type="NCBI Taxonomy" id="370345"/>
    <lineage>
        <taxon>Eukaryota</taxon>
        <taxon>Metazoa</taxon>
        <taxon>Spiralia</taxon>
        <taxon>Lophotrochozoa</taxon>
        <taxon>Mollusca</taxon>
        <taxon>Gastropoda</taxon>
        <taxon>Caenogastropoda</taxon>
        <taxon>Sorbeoconcha</taxon>
        <taxon>Cerithioidea</taxon>
        <taxon>Batillariidae</taxon>
        <taxon>Batillaria</taxon>
    </lineage>
</organism>
<evidence type="ECO:0000313" key="2">
    <source>
        <dbReference type="Proteomes" id="UP001519460"/>
    </source>
</evidence>
<dbReference type="AlphaFoldDB" id="A0ABD0JN91"/>
<name>A0ABD0JN91_9CAEN</name>